<comment type="caution">
    <text evidence="2">The sequence shown here is derived from an EMBL/GenBank/DDBJ whole genome shotgun (WGS) entry which is preliminary data.</text>
</comment>
<sequence length="93" mass="9605">MQFWLFLIGLLLSIAAFFLLPVFALFAAVGDVAGTVGTLGYVTDAGSRSAPIGGLRDNYAVLMALSAASAVGCVVMMARSAQTTKADDQDADE</sequence>
<dbReference type="EMBL" id="JACIJM010000006">
    <property type="protein sequence ID" value="MBB5722879.1"/>
    <property type="molecule type" value="Genomic_DNA"/>
</dbReference>
<evidence type="ECO:0000313" key="2">
    <source>
        <dbReference type="EMBL" id="MBB5722879.1"/>
    </source>
</evidence>
<reference evidence="2 3" key="1">
    <citation type="submission" date="2020-08" db="EMBL/GenBank/DDBJ databases">
        <title>Genomic Encyclopedia of Type Strains, Phase IV (KMG-IV): sequencing the most valuable type-strain genomes for metagenomic binning, comparative biology and taxonomic classification.</title>
        <authorList>
            <person name="Goeker M."/>
        </authorList>
    </citation>
    <scope>NUCLEOTIDE SEQUENCE [LARGE SCALE GENOMIC DNA]</scope>
    <source>
        <strain evidence="2 3">DSM 101064</strain>
    </source>
</reference>
<keyword evidence="1" id="KW-0812">Transmembrane</keyword>
<proteinExistence type="predicted"/>
<keyword evidence="1" id="KW-1133">Transmembrane helix</keyword>
<organism evidence="2 3">
    <name type="scientific">Yoonia ponticola</name>
    <dbReference type="NCBI Taxonomy" id="1524255"/>
    <lineage>
        <taxon>Bacteria</taxon>
        <taxon>Pseudomonadati</taxon>
        <taxon>Pseudomonadota</taxon>
        <taxon>Alphaproteobacteria</taxon>
        <taxon>Rhodobacterales</taxon>
        <taxon>Paracoccaceae</taxon>
        <taxon>Yoonia</taxon>
    </lineage>
</organism>
<name>A0A7W9BMP5_9RHOB</name>
<feature type="transmembrane region" description="Helical" evidence="1">
    <location>
        <begin position="59"/>
        <end position="78"/>
    </location>
</feature>
<evidence type="ECO:0000313" key="3">
    <source>
        <dbReference type="Proteomes" id="UP000535415"/>
    </source>
</evidence>
<evidence type="ECO:0000256" key="1">
    <source>
        <dbReference type="SAM" id="Phobius"/>
    </source>
</evidence>
<dbReference type="AlphaFoldDB" id="A0A7W9BMP5"/>
<protein>
    <submittedName>
        <fullName evidence="2">Sugar phosphate permease</fullName>
    </submittedName>
</protein>
<accession>A0A7W9BMP5</accession>
<dbReference type="Proteomes" id="UP000535415">
    <property type="component" value="Unassembled WGS sequence"/>
</dbReference>
<keyword evidence="1" id="KW-0472">Membrane</keyword>
<gene>
    <name evidence="2" type="ORF">FHS72_002509</name>
</gene>
<keyword evidence="3" id="KW-1185">Reference proteome</keyword>
<dbReference type="RefSeq" id="WP_183529550.1">
    <property type="nucleotide sequence ID" value="NZ_JACIJM010000006.1"/>
</dbReference>